<dbReference type="AlphaFoldDB" id="A0A9E5MQ13"/>
<keyword evidence="3" id="KW-1185">Reference proteome</keyword>
<dbReference type="InterPro" id="IPR037401">
    <property type="entry name" value="SnoaL-like"/>
</dbReference>
<protein>
    <submittedName>
        <fullName evidence="2">Nuclear transport factor 2 family protein</fullName>
    </submittedName>
</protein>
<evidence type="ECO:0000259" key="1">
    <source>
        <dbReference type="Pfam" id="PF13577"/>
    </source>
</evidence>
<name>A0A9E5MQ13_9GAMM</name>
<dbReference type="EMBL" id="JAAONZ010000028">
    <property type="protein sequence ID" value="NHO68331.1"/>
    <property type="molecule type" value="Genomic_DNA"/>
</dbReference>
<dbReference type="Proteomes" id="UP000787472">
    <property type="component" value="Unassembled WGS sequence"/>
</dbReference>
<dbReference type="Gene3D" id="3.10.450.50">
    <property type="match status" value="1"/>
</dbReference>
<dbReference type="InterPro" id="IPR032710">
    <property type="entry name" value="NTF2-like_dom_sf"/>
</dbReference>
<comment type="caution">
    <text evidence="2">The sequence shown here is derived from an EMBL/GenBank/DDBJ whole genome shotgun (WGS) entry which is preliminary data.</text>
</comment>
<feature type="domain" description="SnoaL-like" evidence="1">
    <location>
        <begin position="5"/>
        <end position="127"/>
    </location>
</feature>
<dbReference type="SUPFAM" id="SSF54427">
    <property type="entry name" value="NTF2-like"/>
    <property type="match status" value="1"/>
</dbReference>
<gene>
    <name evidence="2" type="ORF">G8770_22495</name>
</gene>
<evidence type="ECO:0000313" key="2">
    <source>
        <dbReference type="EMBL" id="NHO68331.1"/>
    </source>
</evidence>
<dbReference type="RefSeq" id="WP_167192238.1">
    <property type="nucleotide sequence ID" value="NZ_JAAONZ010000028.1"/>
</dbReference>
<evidence type="ECO:0000313" key="3">
    <source>
        <dbReference type="Proteomes" id="UP000787472"/>
    </source>
</evidence>
<sequence>MSVTQDKVEIIDVINLYGVALDSHAWDVLDEVFTEDTHADFGPAGAVWNSVAALKFAFKDFHETLTNHMHTMTGSCIHVDGDTAYALTYGDWLLSRDTAEGGPDWVGRGWYDDVLVRTDKGWRISSRVCRLISWTGNPNVPEPAYEQRPVMTTHTLRSYREQGKVRYFQKIAKKK</sequence>
<reference evidence="2" key="1">
    <citation type="submission" date="2020-03" db="EMBL/GenBank/DDBJ databases">
        <authorList>
            <person name="Guo F."/>
        </authorList>
    </citation>
    <scope>NUCLEOTIDE SEQUENCE</scope>
    <source>
        <strain evidence="2">JCM 30134</strain>
    </source>
</reference>
<dbReference type="CDD" id="cd00531">
    <property type="entry name" value="NTF2_like"/>
    <property type="match status" value="1"/>
</dbReference>
<dbReference type="Pfam" id="PF13577">
    <property type="entry name" value="SnoaL_4"/>
    <property type="match status" value="1"/>
</dbReference>
<proteinExistence type="predicted"/>
<accession>A0A9E5MQ13</accession>
<organism evidence="2 3">
    <name type="scientific">Pseudomaricurvus hydrocarbonicus</name>
    <dbReference type="NCBI Taxonomy" id="1470433"/>
    <lineage>
        <taxon>Bacteria</taxon>
        <taxon>Pseudomonadati</taxon>
        <taxon>Pseudomonadota</taxon>
        <taxon>Gammaproteobacteria</taxon>
        <taxon>Cellvibrionales</taxon>
        <taxon>Cellvibrionaceae</taxon>
        <taxon>Pseudomaricurvus</taxon>
    </lineage>
</organism>